<reference evidence="2 3" key="1">
    <citation type="submission" date="2018-07" db="EMBL/GenBank/DDBJ databases">
        <title>Complete genome sequence of Spiroplasma alleghenense PLHS-1 (ATCC 51752).</title>
        <authorList>
            <person name="Chou L."/>
            <person name="Lee T.-Y."/>
            <person name="Tsai Y.-M."/>
            <person name="Kuo C.-H."/>
        </authorList>
    </citation>
    <scope>NUCLEOTIDE SEQUENCE [LARGE SCALE GENOMIC DNA]</scope>
    <source>
        <strain evidence="2 3">PLHS-1</strain>
    </source>
</reference>
<name>A0A345Z3N8_9MOLU</name>
<feature type="transmembrane region" description="Helical" evidence="1">
    <location>
        <begin position="364"/>
        <end position="382"/>
    </location>
</feature>
<keyword evidence="3" id="KW-1185">Reference proteome</keyword>
<feature type="transmembrane region" description="Helical" evidence="1">
    <location>
        <begin position="324"/>
        <end position="343"/>
    </location>
</feature>
<accession>A0A345Z3N8</accession>
<dbReference type="OrthoDB" id="388821at2"/>
<keyword evidence="1" id="KW-0812">Transmembrane</keyword>
<dbReference type="Proteomes" id="UP000254792">
    <property type="component" value="Chromosome"/>
</dbReference>
<dbReference type="NCBIfam" id="NF033571">
    <property type="entry name" value="motil_scm1_spiro"/>
    <property type="match status" value="1"/>
</dbReference>
<evidence type="ECO:0000256" key="1">
    <source>
        <dbReference type="SAM" id="Phobius"/>
    </source>
</evidence>
<protein>
    <recommendedName>
        <fullName evidence="4">Motility-associated protein Scm1</fullName>
    </recommendedName>
</protein>
<dbReference type="AlphaFoldDB" id="A0A345Z3N8"/>
<gene>
    <name evidence="2" type="ORF">SALLE_v1c05430</name>
</gene>
<evidence type="ECO:0000313" key="3">
    <source>
        <dbReference type="Proteomes" id="UP000254792"/>
    </source>
</evidence>
<dbReference type="KEGG" id="salx:SALLE_v1c05430"/>
<keyword evidence="1" id="KW-0472">Membrane</keyword>
<sequence length="416" mass="47340">MRNKALTIATITSATAFLFCLITTFSLAPAINVEEVFQQLRPNGGEINQDYWSRVEGNVDNPFSLAYFALGFFSFNGMLNIGVSSSFGAFVIFLTILLPISAIFIFFFGGIYCYKILIDRTKQYRYDEIRHINRFIIYIAGISAIVFLLIGFIIFLPMESNLKESGLLTAWSGTHNDKVIVNTKLVHVFEFITALKFMFGATMTNILSPGVNDQLHEIGGAFSNANINESQMIAGLVFLIILTPIASILAINAIVFRFGAMYSNKSYQEIEHFHNWLDYRGIYTRREFREMIFHNIWFWVAVAGFGISVFIPGVFHRYSEPQDYIVTVVVLVIAVVTFIPTIVQKILINKIFKLPQHKIMFYQQLLLIFVGIIIQLVLWIGFKDIFNYPATFAVFIPILSITIGLISLTFFIKTKI</sequence>
<feature type="transmembrane region" description="Helical" evidence="1">
    <location>
        <begin position="135"/>
        <end position="158"/>
    </location>
</feature>
<dbReference type="RefSeq" id="WP_115558125.1">
    <property type="nucleotide sequence ID" value="NZ_CP031376.1"/>
</dbReference>
<feature type="transmembrane region" description="Helical" evidence="1">
    <location>
        <begin position="87"/>
        <end position="114"/>
    </location>
</feature>
<proteinExistence type="predicted"/>
<feature type="transmembrane region" description="Helical" evidence="1">
    <location>
        <begin position="232"/>
        <end position="256"/>
    </location>
</feature>
<dbReference type="EMBL" id="CP031376">
    <property type="protein sequence ID" value="AXK51217.1"/>
    <property type="molecule type" value="Genomic_DNA"/>
</dbReference>
<feature type="transmembrane region" description="Helical" evidence="1">
    <location>
        <begin position="296"/>
        <end position="318"/>
    </location>
</feature>
<keyword evidence="1" id="KW-1133">Transmembrane helix</keyword>
<organism evidence="2 3">
    <name type="scientific">Spiroplasma alleghenense</name>
    <dbReference type="NCBI Taxonomy" id="216931"/>
    <lineage>
        <taxon>Bacteria</taxon>
        <taxon>Bacillati</taxon>
        <taxon>Mycoplasmatota</taxon>
        <taxon>Mollicutes</taxon>
        <taxon>Entomoplasmatales</taxon>
        <taxon>Spiroplasmataceae</taxon>
        <taxon>Spiroplasma</taxon>
    </lineage>
</organism>
<feature type="transmembrane region" description="Helical" evidence="1">
    <location>
        <begin position="388"/>
        <end position="412"/>
    </location>
</feature>
<evidence type="ECO:0008006" key="4">
    <source>
        <dbReference type="Google" id="ProtNLM"/>
    </source>
</evidence>
<evidence type="ECO:0000313" key="2">
    <source>
        <dbReference type="EMBL" id="AXK51217.1"/>
    </source>
</evidence>